<reference evidence="5" key="1">
    <citation type="submission" date="2020-10" db="EMBL/GenBank/DDBJ databases">
        <authorList>
            <person name="Gilroy R."/>
        </authorList>
    </citation>
    <scope>NUCLEOTIDE SEQUENCE</scope>
    <source>
        <strain evidence="5">ChiSxjej2B14-6234</strain>
    </source>
</reference>
<name>A0A9D1CQF6_9FIRM</name>
<feature type="region of interest" description="Disordered" evidence="2">
    <location>
        <begin position="1"/>
        <end position="28"/>
    </location>
</feature>
<comment type="similarity">
    <text evidence="1">Belongs to the transglycosylase Slt family.</text>
</comment>
<keyword evidence="3" id="KW-0472">Membrane</keyword>
<keyword evidence="3" id="KW-0812">Transmembrane</keyword>
<dbReference type="EMBL" id="DVFJ01000011">
    <property type="protein sequence ID" value="HIQ71407.1"/>
    <property type="molecule type" value="Genomic_DNA"/>
</dbReference>
<evidence type="ECO:0000313" key="5">
    <source>
        <dbReference type="EMBL" id="HIQ71407.1"/>
    </source>
</evidence>
<dbReference type="PROSITE" id="PS00922">
    <property type="entry name" value="TRANSGLYCOSYLASE"/>
    <property type="match status" value="1"/>
</dbReference>
<evidence type="ECO:0000256" key="3">
    <source>
        <dbReference type="SAM" id="Phobius"/>
    </source>
</evidence>
<feature type="domain" description="Transglycosylase SLT" evidence="4">
    <location>
        <begin position="99"/>
        <end position="210"/>
    </location>
</feature>
<accession>A0A9D1CQF6</accession>
<sequence length="253" mass="28105">MTQQSPSAGTLRRRRRPRPAPPRRSLAAGRPAAFVRRQAALFAAVPLWLRAGIAVLACTALALSCILVTRTYIAHEAERRRLEQEATDLASHPLYFKDLIVRYAAENGVDPALVSAVILCESSFDPQAESRLGARGLMQLMEPTAQWAAESLNEDEGYSFDLLYDPETNVRFGTWYLGYLSRRFDGDILKVVCGYHAGQGNVDAWLANPKYSPDGVTLQNVPEGGTSTYAQRVMNAYEIYRKYYFPPQPSAVA</sequence>
<dbReference type="Pfam" id="PF01464">
    <property type="entry name" value="SLT"/>
    <property type="match status" value="1"/>
</dbReference>
<protein>
    <submittedName>
        <fullName evidence="5">Lytic transglycosylase domain-containing protein</fullName>
    </submittedName>
</protein>
<dbReference type="CDD" id="cd16896">
    <property type="entry name" value="LT_Slt70-like"/>
    <property type="match status" value="1"/>
</dbReference>
<keyword evidence="3" id="KW-1133">Transmembrane helix</keyword>
<feature type="transmembrane region" description="Helical" evidence="3">
    <location>
        <begin position="47"/>
        <end position="73"/>
    </location>
</feature>
<dbReference type="Proteomes" id="UP000886887">
    <property type="component" value="Unassembled WGS sequence"/>
</dbReference>
<gene>
    <name evidence="5" type="ORF">IAB73_04250</name>
</gene>
<evidence type="ECO:0000259" key="4">
    <source>
        <dbReference type="Pfam" id="PF01464"/>
    </source>
</evidence>
<comment type="caution">
    <text evidence="5">The sequence shown here is derived from an EMBL/GenBank/DDBJ whole genome shotgun (WGS) entry which is preliminary data.</text>
</comment>
<dbReference type="GO" id="GO:0008933">
    <property type="term" value="F:peptidoglycan lytic transglycosylase activity"/>
    <property type="evidence" value="ECO:0007669"/>
    <property type="project" value="InterPro"/>
</dbReference>
<dbReference type="PANTHER" id="PTHR37423">
    <property type="entry name" value="SOLUBLE LYTIC MUREIN TRANSGLYCOSYLASE-RELATED"/>
    <property type="match status" value="1"/>
</dbReference>
<feature type="compositionally biased region" description="Low complexity" evidence="2">
    <location>
        <begin position="1"/>
        <end position="10"/>
    </location>
</feature>
<dbReference type="AlphaFoldDB" id="A0A9D1CQF6"/>
<reference evidence="5" key="2">
    <citation type="journal article" date="2021" name="PeerJ">
        <title>Extensive microbial diversity within the chicken gut microbiome revealed by metagenomics and culture.</title>
        <authorList>
            <person name="Gilroy R."/>
            <person name="Ravi A."/>
            <person name="Getino M."/>
            <person name="Pursley I."/>
            <person name="Horton D.L."/>
            <person name="Alikhan N.F."/>
            <person name="Baker D."/>
            <person name="Gharbi K."/>
            <person name="Hall N."/>
            <person name="Watson M."/>
            <person name="Adriaenssens E.M."/>
            <person name="Foster-Nyarko E."/>
            <person name="Jarju S."/>
            <person name="Secka A."/>
            <person name="Antonio M."/>
            <person name="Oren A."/>
            <person name="Chaudhuri R.R."/>
            <person name="La Ragione R."/>
            <person name="Hildebrand F."/>
            <person name="Pallen M.J."/>
        </authorList>
    </citation>
    <scope>NUCLEOTIDE SEQUENCE</scope>
    <source>
        <strain evidence="5">ChiSxjej2B14-6234</strain>
    </source>
</reference>
<organism evidence="5 6">
    <name type="scientific">Candidatus Onthenecus intestinigallinarum</name>
    <dbReference type="NCBI Taxonomy" id="2840875"/>
    <lineage>
        <taxon>Bacteria</taxon>
        <taxon>Bacillati</taxon>
        <taxon>Bacillota</taxon>
        <taxon>Clostridia</taxon>
        <taxon>Eubacteriales</taxon>
        <taxon>Candidatus Onthenecus</taxon>
    </lineage>
</organism>
<dbReference type="GO" id="GO:0016020">
    <property type="term" value="C:membrane"/>
    <property type="evidence" value="ECO:0007669"/>
    <property type="project" value="InterPro"/>
</dbReference>
<dbReference type="PANTHER" id="PTHR37423:SF2">
    <property type="entry name" value="MEMBRANE-BOUND LYTIC MUREIN TRANSGLYCOSYLASE C"/>
    <property type="match status" value="1"/>
</dbReference>
<proteinExistence type="inferred from homology"/>
<dbReference type="InterPro" id="IPR008258">
    <property type="entry name" value="Transglycosylase_SLT_dom_1"/>
</dbReference>
<dbReference type="InterPro" id="IPR000189">
    <property type="entry name" value="Transglyc_AS"/>
</dbReference>
<dbReference type="Gene3D" id="1.10.530.10">
    <property type="match status" value="1"/>
</dbReference>
<dbReference type="InterPro" id="IPR023346">
    <property type="entry name" value="Lysozyme-like_dom_sf"/>
</dbReference>
<evidence type="ECO:0000313" key="6">
    <source>
        <dbReference type="Proteomes" id="UP000886887"/>
    </source>
</evidence>
<dbReference type="SUPFAM" id="SSF53955">
    <property type="entry name" value="Lysozyme-like"/>
    <property type="match status" value="1"/>
</dbReference>
<evidence type="ECO:0000256" key="1">
    <source>
        <dbReference type="ARBA" id="ARBA00007734"/>
    </source>
</evidence>
<evidence type="ECO:0000256" key="2">
    <source>
        <dbReference type="SAM" id="MobiDB-lite"/>
    </source>
</evidence>
<dbReference type="GO" id="GO:0000270">
    <property type="term" value="P:peptidoglycan metabolic process"/>
    <property type="evidence" value="ECO:0007669"/>
    <property type="project" value="InterPro"/>
</dbReference>